<dbReference type="SMART" id="SM00849">
    <property type="entry name" value="Lactamase_B"/>
    <property type="match status" value="1"/>
</dbReference>
<sequence length="464" mass="51550">MKISFHGADQEVTGSCHLVECAGKRILIDCGLYQGGRELAEENARPFGFDPAEIDYLLLSHAHLDHCGRIPLLTKRGFQGEIITTSASRELARLVMLDSAHLQEEEARYQSRKAARVRNKRKKTIEPLYTVLDTLNSLDVFGRTAGYDQRIEICEGIHATFIDAGHILGSASIHLELEEAGQKRSLLFSGDLGYSGRVILRDPATPPAADVVVMETTYGDRLHKQLQPSIEELYSAVDDTFRRGGNVIIPTFALERAQEILYFLHEGVRNGRLPGSVQVFLDSPMAISATEIFRRHPECYDARTTALFNKQQDPFSLPGLHFTRETAESMALNNLRGGAVIMAGSGMCTGGRVRHHLKHNLWDKNSSVIFVGYAAQGTLARRIVDGAKSVRIYNETIQVQAKIYTIGGFSAHADQAELLAWHKKTGQPQHTFLVHGDREAMESFADLLPNTQVEMPALNDVFEL</sequence>
<dbReference type="Pfam" id="PF10996">
    <property type="entry name" value="Beta-Casp"/>
    <property type="match status" value="1"/>
</dbReference>
<dbReference type="Pfam" id="PF07521">
    <property type="entry name" value="RMMBL"/>
    <property type="match status" value="1"/>
</dbReference>
<organism evidence="4">
    <name type="scientific">hydrothermal vent metagenome</name>
    <dbReference type="NCBI Taxonomy" id="652676"/>
    <lineage>
        <taxon>unclassified sequences</taxon>
        <taxon>metagenomes</taxon>
        <taxon>ecological metagenomes</taxon>
    </lineage>
</organism>
<evidence type="ECO:0000259" key="3">
    <source>
        <dbReference type="SMART" id="SM01027"/>
    </source>
</evidence>
<evidence type="ECO:0000313" key="4">
    <source>
        <dbReference type="EMBL" id="VAX12755.1"/>
    </source>
</evidence>
<dbReference type="PANTHER" id="PTHR11203:SF37">
    <property type="entry name" value="INTEGRATOR COMPLEX SUBUNIT 11"/>
    <property type="match status" value="1"/>
</dbReference>
<dbReference type="CDD" id="cd16295">
    <property type="entry name" value="TTHA0252-CPSF-like_MBL-fold"/>
    <property type="match status" value="1"/>
</dbReference>
<protein>
    <submittedName>
        <fullName evidence="4">Metallo-beta-lactamase family protein, RNA-specific</fullName>
    </submittedName>
</protein>
<name>A0A3B1C251_9ZZZZ</name>
<gene>
    <name evidence="4" type="ORF">MNBD_GAMMA24-1745</name>
</gene>
<evidence type="ECO:0000256" key="1">
    <source>
        <dbReference type="ARBA" id="ARBA00022801"/>
    </source>
</evidence>
<dbReference type="InterPro" id="IPR011108">
    <property type="entry name" value="RMMBL"/>
</dbReference>
<dbReference type="Gene3D" id="3.60.15.10">
    <property type="entry name" value="Ribonuclease Z/Hydroxyacylglutathione hydrolase-like"/>
    <property type="match status" value="1"/>
</dbReference>
<dbReference type="GO" id="GO:0004521">
    <property type="term" value="F:RNA endonuclease activity"/>
    <property type="evidence" value="ECO:0007669"/>
    <property type="project" value="TreeGrafter"/>
</dbReference>
<evidence type="ECO:0000259" key="2">
    <source>
        <dbReference type="SMART" id="SM00849"/>
    </source>
</evidence>
<dbReference type="SUPFAM" id="SSF56281">
    <property type="entry name" value="Metallo-hydrolase/oxidoreductase"/>
    <property type="match status" value="1"/>
</dbReference>
<dbReference type="PANTHER" id="PTHR11203">
    <property type="entry name" value="CLEAVAGE AND POLYADENYLATION SPECIFICITY FACTOR FAMILY MEMBER"/>
    <property type="match status" value="1"/>
</dbReference>
<reference evidence="4" key="1">
    <citation type="submission" date="2018-06" db="EMBL/GenBank/DDBJ databases">
        <authorList>
            <person name="Zhirakovskaya E."/>
        </authorList>
    </citation>
    <scope>NUCLEOTIDE SEQUENCE</scope>
</reference>
<proteinExistence type="predicted"/>
<dbReference type="InterPro" id="IPR050698">
    <property type="entry name" value="MBL"/>
</dbReference>
<dbReference type="EMBL" id="UOFZ01000064">
    <property type="protein sequence ID" value="VAX12755.1"/>
    <property type="molecule type" value="Genomic_DNA"/>
</dbReference>
<accession>A0A3B1C251</accession>
<feature type="domain" description="Beta-Casp" evidence="3">
    <location>
        <begin position="257"/>
        <end position="383"/>
    </location>
</feature>
<dbReference type="SMART" id="SM01027">
    <property type="entry name" value="Beta-Casp"/>
    <property type="match status" value="1"/>
</dbReference>
<dbReference type="Gene3D" id="3.40.50.10890">
    <property type="match status" value="1"/>
</dbReference>
<dbReference type="InterPro" id="IPR001279">
    <property type="entry name" value="Metallo-B-lactamas"/>
</dbReference>
<dbReference type="InterPro" id="IPR036866">
    <property type="entry name" value="RibonucZ/Hydroxyglut_hydro"/>
</dbReference>
<dbReference type="AlphaFoldDB" id="A0A3B1C251"/>
<dbReference type="GO" id="GO:0016787">
    <property type="term" value="F:hydrolase activity"/>
    <property type="evidence" value="ECO:0007669"/>
    <property type="project" value="UniProtKB-KW"/>
</dbReference>
<keyword evidence="1" id="KW-0378">Hydrolase</keyword>
<feature type="domain" description="Metallo-beta-lactamase" evidence="2">
    <location>
        <begin position="13"/>
        <end position="237"/>
    </location>
</feature>
<dbReference type="Pfam" id="PF00753">
    <property type="entry name" value="Lactamase_B"/>
    <property type="match status" value="1"/>
</dbReference>
<dbReference type="InterPro" id="IPR022712">
    <property type="entry name" value="Beta_Casp"/>
</dbReference>